<evidence type="ECO:0000313" key="2">
    <source>
        <dbReference type="Proteomes" id="UP001239795"/>
    </source>
</evidence>
<proteinExistence type="predicted"/>
<comment type="caution">
    <text evidence="1">The sequence shown here is derived from an EMBL/GenBank/DDBJ whole genome shotgun (WGS) entry which is preliminary data.</text>
</comment>
<evidence type="ECO:0000313" key="1">
    <source>
        <dbReference type="EMBL" id="KAK1468726.1"/>
    </source>
</evidence>
<dbReference type="AlphaFoldDB" id="A0AAI9V3A1"/>
<reference evidence="1 2" key="1">
    <citation type="submission" date="2016-10" db="EMBL/GenBank/DDBJ databases">
        <title>The genome sequence of Colletotrichum fioriniae PJ7.</title>
        <authorList>
            <person name="Baroncelli R."/>
        </authorList>
    </citation>
    <scope>NUCLEOTIDE SEQUENCE [LARGE SCALE GENOMIC DNA]</scope>
    <source>
        <strain evidence="1">Col 31</strain>
    </source>
</reference>
<gene>
    <name evidence="1" type="ORF">CMEL01_00493</name>
</gene>
<organism evidence="1 2">
    <name type="scientific">Colletotrichum melonis</name>
    <dbReference type="NCBI Taxonomy" id="1209925"/>
    <lineage>
        <taxon>Eukaryota</taxon>
        <taxon>Fungi</taxon>
        <taxon>Dikarya</taxon>
        <taxon>Ascomycota</taxon>
        <taxon>Pezizomycotina</taxon>
        <taxon>Sordariomycetes</taxon>
        <taxon>Hypocreomycetidae</taxon>
        <taxon>Glomerellales</taxon>
        <taxon>Glomerellaceae</taxon>
        <taxon>Colletotrichum</taxon>
        <taxon>Colletotrichum acutatum species complex</taxon>
    </lineage>
</organism>
<dbReference type="Proteomes" id="UP001239795">
    <property type="component" value="Unassembled WGS sequence"/>
</dbReference>
<keyword evidence="2" id="KW-1185">Reference proteome</keyword>
<name>A0AAI9V3A1_9PEZI</name>
<protein>
    <submittedName>
        <fullName evidence="1">Uncharacterized protein</fullName>
    </submittedName>
</protein>
<dbReference type="EMBL" id="MLGG01000001">
    <property type="protein sequence ID" value="KAK1468726.1"/>
    <property type="molecule type" value="Genomic_DNA"/>
</dbReference>
<sequence length="273" mass="29868">MSASHTGSPWTRPISTDRLRSPTLSRFQPRSRWFSSSTFSLQSHAKSRHFPSSELYEQREFAGLVAEWSALTHSNSLIGRLPPATIGTWLNTAGAPGRGMSGPPIESLTRSKMTSLAWSIRGSRPRMAAIPSWVPVRCLSGDLGDCKRQSGKQGRETKTASVTSATTSVGLGLNLNFDYDVGNRNREPGVSFSQASRFFWYQLRISQGGTECVSVLASATWRGRGRVCMATRHEPTAGRSRHCCQSRVESDSCSADGGQWLFSEYRSGPSGGR</sequence>
<accession>A0AAI9V3A1</accession>